<dbReference type="AlphaFoldDB" id="A0A6B3BPU2"/>
<accession>A0A6B3BPU2</accession>
<dbReference type="RefSeq" id="WP_164313788.1">
    <property type="nucleotide sequence ID" value="NZ_JAAGLU010000008.1"/>
</dbReference>
<sequence>MDVLVLIQAGKDGDGPDLLRWLKSDPVAAHAKLSAAPAASDDDGMGAAEIVQAVVDNATAIGGLVISTAAWWDARRTARSPGTGSGVRIECNGAVVTINTSDPAKVQEIIDTLKRTEQPRGGDNSNAS</sequence>
<name>A0A6B3BPU2_9ACTN</name>
<comment type="caution">
    <text evidence="1">The sequence shown here is derived from an EMBL/GenBank/DDBJ whole genome shotgun (WGS) entry which is preliminary data.</text>
</comment>
<gene>
    <name evidence="1" type="ORF">G3I71_10905</name>
</gene>
<proteinExistence type="predicted"/>
<organism evidence="1">
    <name type="scientific">Streptomyces sp. SID12501</name>
    <dbReference type="NCBI Taxonomy" id="2706042"/>
    <lineage>
        <taxon>Bacteria</taxon>
        <taxon>Bacillati</taxon>
        <taxon>Actinomycetota</taxon>
        <taxon>Actinomycetes</taxon>
        <taxon>Kitasatosporales</taxon>
        <taxon>Streptomycetaceae</taxon>
        <taxon>Streptomyces</taxon>
    </lineage>
</organism>
<reference evidence="1" key="1">
    <citation type="submission" date="2020-01" db="EMBL/GenBank/DDBJ databases">
        <title>Insect and environment-associated Actinomycetes.</title>
        <authorList>
            <person name="Currrie C."/>
            <person name="Chevrette M."/>
            <person name="Carlson C."/>
            <person name="Stubbendieck R."/>
            <person name="Wendt-Pienkowski E."/>
        </authorList>
    </citation>
    <scope>NUCLEOTIDE SEQUENCE</scope>
    <source>
        <strain evidence="1">SID12501</strain>
    </source>
</reference>
<dbReference type="Pfam" id="PF19953">
    <property type="entry name" value="EACC1"/>
    <property type="match status" value="1"/>
</dbReference>
<dbReference type="InterPro" id="IPR045428">
    <property type="entry name" value="EACC1"/>
</dbReference>
<evidence type="ECO:0000313" key="1">
    <source>
        <dbReference type="EMBL" id="NEC86318.1"/>
    </source>
</evidence>
<dbReference type="EMBL" id="JAAGLU010000008">
    <property type="protein sequence ID" value="NEC86318.1"/>
    <property type="molecule type" value="Genomic_DNA"/>
</dbReference>
<protein>
    <submittedName>
        <fullName evidence="1">Uncharacterized protein</fullName>
    </submittedName>
</protein>